<proteinExistence type="predicted"/>
<dbReference type="Proteomes" id="UP000283269">
    <property type="component" value="Unassembled WGS sequence"/>
</dbReference>
<dbReference type="InParanoid" id="A0A409XAK7"/>
<organism evidence="1 2">
    <name type="scientific">Psilocybe cyanescens</name>
    <dbReference type="NCBI Taxonomy" id="93625"/>
    <lineage>
        <taxon>Eukaryota</taxon>
        <taxon>Fungi</taxon>
        <taxon>Dikarya</taxon>
        <taxon>Basidiomycota</taxon>
        <taxon>Agaricomycotina</taxon>
        <taxon>Agaricomycetes</taxon>
        <taxon>Agaricomycetidae</taxon>
        <taxon>Agaricales</taxon>
        <taxon>Agaricineae</taxon>
        <taxon>Strophariaceae</taxon>
        <taxon>Psilocybe</taxon>
    </lineage>
</organism>
<dbReference type="EMBL" id="NHYD01002198">
    <property type="protein sequence ID" value="PPQ87843.1"/>
    <property type="molecule type" value="Genomic_DNA"/>
</dbReference>
<gene>
    <name evidence="1" type="ORF">CVT25_009496</name>
</gene>
<dbReference type="OrthoDB" id="5422905at2759"/>
<sequence>MIRPTTMASAIAQTPIAFISGPLDVDTAYFNAHYLPRIQEAIKQGHRFIIGPSRGVDTLAFGYLKRSRVSINRIRLYLNTSEETHLRGNFKKFEEAGGMLVIVKGGHTERDAMMTAASHYDILRYRTEDECRALYGEKYRARVSGTEKNEIRRQSGVGLTRPIQDT</sequence>
<dbReference type="AlphaFoldDB" id="A0A409XAK7"/>
<comment type="caution">
    <text evidence="1">The sequence shown here is derived from an EMBL/GenBank/DDBJ whole genome shotgun (WGS) entry which is preliminary data.</text>
</comment>
<protein>
    <submittedName>
        <fullName evidence="1">Uncharacterized protein</fullName>
    </submittedName>
</protein>
<reference evidence="1 2" key="1">
    <citation type="journal article" date="2018" name="Evol. Lett.">
        <title>Horizontal gene cluster transfer increased hallucinogenic mushroom diversity.</title>
        <authorList>
            <person name="Reynolds H.T."/>
            <person name="Vijayakumar V."/>
            <person name="Gluck-Thaler E."/>
            <person name="Korotkin H.B."/>
            <person name="Matheny P.B."/>
            <person name="Slot J.C."/>
        </authorList>
    </citation>
    <scope>NUCLEOTIDE SEQUENCE [LARGE SCALE GENOMIC DNA]</scope>
    <source>
        <strain evidence="1 2">2631</strain>
    </source>
</reference>
<evidence type="ECO:0000313" key="2">
    <source>
        <dbReference type="Proteomes" id="UP000283269"/>
    </source>
</evidence>
<name>A0A409XAK7_PSICY</name>
<keyword evidence="2" id="KW-1185">Reference proteome</keyword>
<evidence type="ECO:0000313" key="1">
    <source>
        <dbReference type="EMBL" id="PPQ87843.1"/>
    </source>
</evidence>
<accession>A0A409XAK7</accession>